<dbReference type="GO" id="GO:0030672">
    <property type="term" value="C:synaptic vesicle membrane"/>
    <property type="evidence" value="ECO:0007669"/>
    <property type="project" value="TreeGrafter"/>
</dbReference>
<dbReference type="SMART" id="SM00456">
    <property type="entry name" value="WW"/>
    <property type="match status" value="2"/>
</dbReference>
<dbReference type="PRINTS" id="PR00403">
    <property type="entry name" value="WWDOMAIN"/>
</dbReference>
<dbReference type="PANTHER" id="PTHR45911">
    <property type="entry name" value="C2 DOMAIN-CONTAINING PROTEIN"/>
    <property type="match status" value="1"/>
</dbReference>
<feature type="compositionally biased region" description="Acidic residues" evidence="3">
    <location>
        <begin position="158"/>
        <end position="169"/>
    </location>
</feature>
<feature type="compositionally biased region" description="Basic and acidic residues" evidence="3">
    <location>
        <begin position="318"/>
        <end position="330"/>
    </location>
</feature>
<comment type="caution">
    <text evidence="6">The sequence shown here is derived from an EMBL/GenBank/DDBJ whole genome shotgun (WGS) entry which is preliminary data.</text>
</comment>
<evidence type="ECO:0000256" key="1">
    <source>
        <dbReference type="ARBA" id="ARBA00022723"/>
    </source>
</evidence>
<feature type="domain" description="WW" evidence="5">
    <location>
        <begin position="241"/>
        <end position="274"/>
    </location>
</feature>
<dbReference type="PROSITE" id="PS50020">
    <property type="entry name" value="WW_DOMAIN_2"/>
    <property type="match status" value="2"/>
</dbReference>
<reference evidence="6 7" key="1">
    <citation type="journal article" date="2021" name="Elife">
        <title>Chloroplast acquisition without the gene transfer in kleptoplastic sea slugs, Plakobranchus ocellatus.</title>
        <authorList>
            <person name="Maeda T."/>
            <person name="Takahashi S."/>
            <person name="Yoshida T."/>
            <person name="Shimamura S."/>
            <person name="Takaki Y."/>
            <person name="Nagai Y."/>
            <person name="Toyoda A."/>
            <person name="Suzuki Y."/>
            <person name="Arimoto A."/>
            <person name="Ishii H."/>
            <person name="Satoh N."/>
            <person name="Nishiyama T."/>
            <person name="Hasebe M."/>
            <person name="Maruyama T."/>
            <person name="Minagawa J."/>
            <person name="Obokata J."/>
            <person name="Shigenobu S."/>
        </authorList>
    </citation>
    <scope>NUCLEOTIDE SEQUENCE [LARGE SCALE GENOMIC DNA]</scope>
</reference>
<sequence length="330" mass="37824">MEAEGIIYGLPLSEDPDENAQTKLLRIKVIEGVNLAKKDIFGASDPYVKVSLHDSGNLVDVKQTSIVRKSLNPKWYEEFIFRVNPERNNLLLEVFDSNRVTRDDFLGMVDFALNMTTISKERAGRDISCRNFVLRPRSSRSRVRGHLTLYLAYMEVPGEESMEQDEGEAEQTANEPGWEMVDLEANREDATDTPEGAAGVEQGPDESLPPGWEQKIDPSGRVYYVNHESRTTQWERPTEVSTLPLHWEERTDANGRFYYVNHMTRSTQWERPTVSGADAMSALDVQRQRSLEAQQLYRYRRHISQDDTISLSSSASETDLHLQEERRVSH</sequence>
<evidence type="ECO:0000259" key="5">
    <source>
        <dbReference type="PROSITE" id="PS50020"/>
    </source>
</evidence>
<dbReference type="Proteomes" id="UP000762676">
    <property type="component" value="Unassembled WGS sequence"/>
</dbReference>
<dbReference type="InterPro" id="IPR035892">
    <property type="entry name" value="C2_domain_sf"/>
</dbReference>
<dbReference type="PROSITE" id="PS01159">
    <property type="entry name" value="WW_DOMAIN_1"/>
    <property type="match status" value="2"/>
</dbReference>
<keyword evidence="7" id="KW-1185">Reference proteome</keyword>
<dbReference type="Gene3D" id="2.60.40.150">
    <property type="entry name" value="C2 domain"/>
    <property type="match status" value="1"/>
</dbReference>
<name>A0AAV4I7T5_9GAST</name>
<evidence type="ECO:0000259" key="4">
    <source>
        <dbReference type="PROSITE" id="PS50004"/>
    </source>
</evidence>
<dbReference type="PROSITE" id="PS50004">
    <property type="entry name" value="C2"/>
    <property type="match status" value="1"/>
</dbReference>
<dbReference type="EMBL" id="BMAT01002420">
    <property type="protein sequence ID" value="GFS06479.1"/>
    <property type="molecule type" value="Genomic_DNA"/>
</dbReference>
<dbReference type="GO" id="GO:0046928">
    <property type="term" value="P:regulation of neurotransmitter secretion"/>
    <property type="evidence" value="ECO:0007669"/>
    <property type="project" value="TreeGrafter"/>
</dbReference>
<feature type="domain" description="C2" evidence="4">
    <location>
        <begin position="6"/>
        <end position="128"/>
    </location>
</feature>
<dbReference type="Gene3D" id="2.20.70.10">
    <property type="match status" value="2"/>
</dbReference>
<dbReference type="InterPro" id="IPR000008">
    <property type="entry name" value="C2_dom"/>
</dbReference>
<dbReference type="PANTHER" id="PTHR45911:SF3">
    <property type="entry name" value="DYSFERLIN-RELATED"/>
    <property type="match status" value="1"/>
</dbReference>
<evidence type="ECO:0000313" key="7">
    <source>
        <dbReference type="Proteomes" id="UP000762676"/>
    </source>
</evidence>
<dbReference type="Pfam" id="PF00397">
    <property type="entry name" value="WW"/>
    <property type="match status" value="2"/>
</dbReference>
<feature type="region of interest" description="Disordered" evidence="3">
    <location>
        <begin position="310"/>
        <end position="330"/>
    </location>
</feature>
<evidence type="ECO:0000256" key="3">
    <source>
        <dbReference type="SAM" id="MobiDB-lite"/>
    </source>
</evidence>
<organism evidence="6 7">
    <name type="scientific">Elysia marginata</name>
    <dbReference type="NCBI Taxonomy" id="1093978"/>
    <lineage>
        <taxon>Eukaryota</taxon>
        <taxon>Metazoa</taxon>
        <taxon>Spiralia</taxon>
        <taxon>Lophotrochozoa</taxon>
        <taxon>Mollusca</taxon>
        <taxon>Gastropoda</taxon>
        <taxon>Heterobranchia</taxon>
        <taxon>Euthyneura</taxon>
        <taxon>Panpulmonata</taxon>
        <taxon>Sacoglossa</taxon>
        <taxon>Placobranchoidea</taxon>
        <taxon>Plakobranchidae</taxon>
        <taxon>Elysia</taxon>
    </lineage>
</organism>
<dbReference type="FunFam" id="2.60.40.150:FF:000289">
    <property type="entry name" value="E3 ubiquitin-protein ligase"/>
    <property type="match status" value="1"/>
</dbReference>
<gene>
    <name evidence="6" type="ORF">ElyMa_001225000</name>
</gene>
<dbReference type="InterPro" id="IPR001202">
    <property type="entry name" value="WW_dom"/>
</dbReference>
<evidence type="ECO:0000256" key="2">
    <source>
        <dbReference type="ARBA" id="ARBA00022837"/>
    </source>
</evidence>
<dbReference type="SMART" id="SM00239">
    <property type="entry name" value="C2"/>
    <property type="match status" value="1"/>
</dbReference>
<dbReference type="AlphaFoldDB" id="A0AAV4I7T5"/>
<feature type="domain" description="WW" evidence="5">
    <location>
        <begin position="206"/>
        <end position="239"/>
    </location>
</feature>
<keyword evidence="1" id="KW-0479">Metal-binding</keyword>
<keyword evidence="2" id="KW-0106">Calcium</keyword>
<dbReference type="SUPFAM" id="SSF49562">
    <property type="entry name" value="C2 domain (Calcium/lipid-binding domain, CaLB)"/>
    <property type="match status" value="1"/>
</dbReference>
<dbReference type="SUPFAM" id="SSF51045">
    <property type="entry name" value="WW domain"/>
    <property type="match status" value="2"/>
</dbReference>
<dbReference type="InterPro" id="IPR036020">
    <property type="entry name" value="WW_dom_sf"/>
</dbReference>
<proteinExistence type="predicted"/>
<dbReference type="GO" id="GO:0005509">
    <property type="term" value="F:calcium ion binding"/>
    <property type="evidence" value="ECO:0007669"/>
    <property type="project" value="TreeGrafter"/>
</dbReference>
<protein>
    <submittedName>
        <fullName evidence="6">E3 ubiquitin-protein ligase NEDD4-like</fullName>
    </submittedName>
</protein>
<dbReference type="Pfam" id="PF00168">
    <property type="entry name" value="C2"/>
    <property type="match status" value="1"/>
</dbReference>
<accession>A0AAV4I7T5</accession>
<evidence type="ECO:0000313" key="6">
    <source>
        <dbReference type="EMBL" id="GFS06479.1"/>
    </source>
</evidence>
<feature type="region of interest" description="Disordered" evidence="3">
    <location>
        <begin position="158"/>
        <end position="213"/>
    </location>
</feature>
<dbReference type="CDD" id="cd00201">
    <property type="entry name" value="WW"/>
    <property type="match status" value="2"/>
</dbReference>
<dbReference type="PRINTS" id="PR00360">
    <property type="entry name" value="C2DOMAIN"/>
</dbReference>